<dbReference type="InterPro" id="IPR036388">
    <property type="entry name" value="WH-like_DNA-bd_sf"/>
</dbReference>
<accession>A0A3M8D4B2</accession>
<dbReference type="Pfam" id="PF01380">
    <property type="entry name" value="SIS"/>
    <property type="match status" value="1"/>
</dbReference>
<dbReference type="GO" id="GO:1901135">
    <property type="term" value="P:carbohydrate derivative metabolic process"/>
    <property type="evidence" value="ECO:0007669"/>
    <property type="project" value="InterPro"/>
</dbReference>
<protein>
    <submittedName>
        <fullName evidence="6">MurR/RpiR family transcriptional regulator</fullName>
    </submittedName>
</protein>
<keyword evidence="3" id="KW-0804">Transcription</keyword>
<dbReference type="Proteomes" id="UP000281915">
    <property type="component" value="Unassembled WGS sequence"/>
</dbReference>
<dbReference type="InterPro" id="IPR046348">
    <property type="entry name" value="SIS_dom_sf"/>
</dbReference>
<keyword evidence="2" id="KW-0238">DNA-binding</keyword>
<dbReference type="InterPro" id="IPR035472">
    <property type="entry name" value="RpiR-like_SIS"/>
</dbReference>
<dbReference type="SUPFAM" id="SSF46689">
    <property type="entry name" value="Homeodomain-like"/>
    <property type="match status" value="1"/>
</dbReference>
<dbReference type="GO" id="GO:0003677">
    <property type="term" value="F:DNA binding"/>
    <property type="evidence" value="ECO:0007669"/>
    <property type="project" value="UniProtKB-KW"/>
</dbReference>
<dbReference type="AlphaFoldDB" id="A0A3M8D4B2"/>
<dbReference type="RefSeq" id="WP_122912541.1">
    <property type="nucleotide sequence ID" value="NZ_RHHT01000008.1"/>
</dbReference>
<dbReference type="GO" id="GO:0097367">
    <property type="term" value="F:carbohydrate derivative binding"/>
    <property type="evidence" value="ECO:0007669"/>
    <property type="project" value="InterPro"/>
</dbReference>
<keyword evidence="1" id="KW-0805">Transcription regulation</keyword>
<gene>
    <name evidence="6" type="ORF">EDM58_05950</name>
</gene>
<dbReference type="InterPro" id="IPR047640">
    <property type="entry name" value="RpiR-like"/>
</dbReference>
<dbReference type="InterPro" id="IPR009057">
    <property type="entry name" value="Homeodomain-like_sf"/>
</dbReference>
<evidence type="ECO:0000313" key="7">
    <source>
        <dbReference type="Proteomes" id="UP000281915"/>
    </source>
</evidence>
<reference evidence="6 7" key="1">
    <citation type="submission" date="2018-10" db="EMBL/GenBank/DDBJ databases">
        <title>Phylogenomics of Brevibacillus.</title>
        <authorList>
            <person name="Dunlap C."/>
        </authorList>
    </citation>
    <scope>NUCLEOTIDE SEQUENCE [LARGE SCALE GENOMIC DNA]</scope>
    <source>
        <strain evidence="6 7">JCM 15085</strain>
    </source>
</reference>
<dbReference type="InterPro" id="IPR000281">
    <property type="entry name" value="HTH_RpiR"/>
</dbReference>
<organism evidence="6 7">
    <name type="scientific">Brevibacillus panacihumi</name>
    <dbReference type="NCBI Taxonomy" id="497735"/>
    <lineage>
        <taxon>Bacteria</taxon>
        <taxon>Bacillati</taxon>
        <taxon>Bacillota</taxon>
        <taxon>Bacilli</taxon>
        <taxon>Bacillales</taxon>
        <taxon>Paenibacillaceae</taxon>
        <taxon>Brevibacillus</taxon>
    </lineage>
</organism>
<dbReference type="Gene3D" id="3.40.50.10490">
    <property type="entry name" value="Glucose-6-phosphate isomerase like protein, domain 1"/>
    <property type="match status" value="1"/>
</dbReference>
<evidence type="ECO:0000256" key="2">
    <source>
        <dbReference type="ARBA" id="ARBA00023125"/>
    </source>
</evidence>
<feature type="domain" description="HTH rpiR-type" evidence="4">
    <location>
        <begin position="2"/>
        <end position="78"/>
    </location>
</feature>
<dbReference type="PANTHER" id="PTHR30514:SF18">
    <property type="entry name" value="RPIR-FAMILY TRANSCRIPTIONAL REGULATOR"/>
    <property type="match status" value="1"/>
</dbReference>
<dbReference type="PROSITE" id="PS51071">
    <property type="entry name" value="HTH_RPIR"/>
    <property type="match status" value="1"/>
</dbReference>
<dbReference type="SUPFAM" id="SSF53697">
    <property type="entry name" value="SIS domain"/>
    <property type="match status" value="1"/>
</dbReference>
<dbReference type="Pfam" id="PF01418">
    <property type="entry name" value="HTH_6"/>
    <property type="match status" value="1"/>
</dbReference>
<comment type="caution">
    <text evidence="6">The sequence shown here is derived from an EMBL/GenBank/DDBJ whole genome shotgun (WGS) entry which is preliminary data.</text>
</comment>
<name>A0A3M8D4B2_9BACL</name>
<dbReference type="CDD" id="cd05013">
    <property type="entry name" value="SIS_RpiR"/>
    <property type="match status" value="1"/>
</dbReference>
<dbReference type="EMBL" id="RHHT01000008">
    <property type="protein sequence ID" value="RNB82926.1"/>
    <property type="molecule type" value="Genomic_DNA"/>
</dbReference>
<evidence type="ECO:0000256" key="3">
    <source>
        <dbReference type="ARBA" id="ARBA00023163"/>
    </source>
</evidence>
<sequence length="280" mass="32003">MVDINQKVSNLYPKLTKRMKLAAEYLLHNPLSFATKTAEKVAEEIGISETTVIRFCNELGYKRYGDFQSELREFLYDASNPIQHFRESKKDIGDVPLFHQQVMYKDIENIQRVAEQISESDFNKAIEKLLEADRILHAGLYQTGILAEWFSYNLEIIRGNSRVFRPDTIDAAIRINEMTTESVLVAFSFHRYALDTLWLAEELKEKGVFIIGITDSDMAPISEFADILFKIELPLLSTLDAIPPTFSLLNAISAALTVRAGNRNKPVIPSSTYRKKKQFL</sequence>
<dbReference type="GO" id="GO:0003700">
    <property type="term" value="F:DNA-binding transcription factor activity"/>
    <property type="evidence" value="ECO:0007669"/>
    <property type="project" value="InterPro"/>
</dbReference>
<dbReference type="PANTHER" id="PTHR30514">
    <property type="entry name" value="GLUCOKINASE"/>
    <property type="match status" value="1"/>
</dbReference>
<dbReference type="InterPro" id="IPR001347">
    <property type="entry name" value="SIS_dom"/>
</dbReference>
<dbReference type="PROSITE" id="PS51464">
    <property type="entry name" value="SIS"/>
    <property type="match status" value="1"/>
</dbReference>
<dbReference type="Gene3D" id="1.10.10.10">
    <property type="entry name" value="Winged helix-like DNA-binding domain superfamily/Winged helix DNA-binding domain"/>
    <property type="match status" value="1"/>
</dbReference>
<evidence type="ECO:0000259" key="5">
    <source>
        <dbReference type="PROSITE" id="PS51464"/>
    </source>
</evidence>
<evidence type="ECO:0000313" key="6">
    <source>
        <dbReference type="EMBL" id="RNB82926.1"/>
    </source>
</evidence>
<evidence type="ECO:0000259" key="4">
    <source>
        <dbReference type="PROSITE" id="PS51071"/>
    </source>
</evidence>
<feature type="domain" description="SIS" evidence="5">
    <location>
        <begin position="125"/>
        <end position="266"/>
    </location>
</feature>
<proteinExistence type="predicted"/>
<evidence type="ECO:0000256" key="1">
    <source>
        <dbReference type="ARBA" id="ARBA00023015"/>
    </source>
</evidence>